<dbReference type="EMBL" id="OY882873">
    <property type="protein sequence ID" value="CAK6437672.1"/>
    <property type="molecule type" value="Genomic_DNA"/>
</dbReference>
<gene>
    <name evidence="1" type="ORF">MPIPNATIZW_LOCUS5978</name>
</gene>
<evidence type="ECO:0000313" key="2">
    <source>
        <dbReference type="Proteomes" id="UP001314169"/>
    </source>
</evidence>
<accession>A0ABN9ZH67</accession>
<name>A0ABN9ZH67_PIPNA</name>
<protein>
    <submittedName>
        <fullName evidence="1">Uncharacterized protein</fullName>
    </submittedName>
</protein>
<evidence type="ECO:0000313" key="1">
    <source>
        <dbReference type="EMBL" id="CAK6437672.1"/>
    </source>
</evidence>
<sequence>MGLLPSSDSPGHPRLTLRCLGPAPALMPPQGWQREGSCMQWRLLGPPSLRTARYQYWLLSLLAAVPLVSHDCTFVGHKVIHTCITWSLDAEVPIHHTCLTAPPCCTART</sequence>
<keyword evidence="2" id="KW-1185">Reference proteome</keyword>
<organism evidence="1 2">
    <name type="scientific">Pipistrellus nathusii</name>
    <name type="common">Nathusius' pipistrelle</name>
    <dbReference type="NCBI Taxonomy" id="59473"/>
    <lineage>
        <taxon>Eukaryota</taxon>
        <taxon>Metazoa</taxon>
        <taxon>Chordata</taxon>
        <taxon>Craniata</taxon>
        <taxon>Vertebrata</taxon>
        <taxon>Euteleostomi</taxon>
        <taxon>Mammalia</taxon>
        <taxon>Eutheria</taxon>
        <taxon>Laurasiatheria</taxon>
        <taxon>Chiroptera</taxon>
        <taxon>Yangochiroptera</taxon>
        <taxon>Vespertilionidae</taxon>
        <taxon>Pipistrellus</taxon>
    </lineage>
</organism>
<dbReference type="Proteomes" id="UP001314169">
    <property type="component" value="Chromosome 16"/>
</dbReference>
<reference evidence="1" key="1">
    <citation type="submission" date="2023-12" db="EMBL/GenBank/DDBJ databases">
        <authorList>
            <person name="Brown T."/>
        </authorList>
    </citation>
    <scope>NUCLEOTIDE SEQUENCE</scope>
</reference>
<proteinExistence type="predicted"/>